<organism evidence="1 2">
    <name type="scientific">Sistotremastrum suecicum HHB10207 ss-3</name>
    <dbReference type="NCBI Taxonomy" id="1314776"/>
    <lineage>
        <taxon>Eukaryota</taxon>
        <taxon>Fungi</taxon>
        <taxon>Dikarya</taxon>
        <taxon>Basidiomycota</taxon>
        <taxon>Agaricomycotina</taxon>
        <taxon>Agaricomycetes</taxon>
        <taxon>Sistotremastrales</taxon>
        <taxon>Sistotremastraceae</taxon>
        <taxon>Sistotremastrum</taxon>
    </lineage>
</organism>
<dbReference type="AlphaFoldDB" id="A0A165X0Z0"/>
<reference evidence="1 2" key="1">
    <citation type="journal article" date="2016" name="Mol. Biol. Evol.">
        <title>Comparative Genomics of Early-Diverging Mushroom-Forming Fungi Provides Insights into the Origins of Lignocellulose Decay Capabilities.</title>
        <authorList>
            <person name="Nagy L.G."/>
            <person name="Riley R."/>
            <person name="Tritt A."/>
            <person name="Adam C."/>
            <person name="Daum C."/>
            <person name="Floudas D."/>
            <person name="Sun H."/>
            <person name="Yadav J.S."/>
            <person name="Pangilinan J."/>
            <person name="Larsson K.H."/>
            <person name="Matsuura K."/>
            <person name="Barry K."/>
            <person name="Labutti K."/>
            <person name="Kuo R."/>
            <person name="Ohm R.A."/>
            <person name="Bhattacharya S.S."/>
            <person name="Shirouzu T."/>
            <person name="Yoshinaga Y."/>
            <person name="Martin F.M."/>
            <person name="Grigoriev I.V."/>
            <person name="Hibbett D.S."/>
        </authorList>
    </citation>
    <scope>NUCLEOTIDE SEQUENCE [LARGE SCALE GENOMIC DNA]</scope>
    <source>
        <strain evidence="1 2">HHB10207 ss-3</strain>
    </source>
</reference>
<keyword evidence="2" id="KW-1185">Reference proteome</keyword>
<protein>
    <submittedName>
        <fullName evidence="1">Uncharacterized protein</fullName>
    </submittedName>
</protein>
<evidence type="ECO:0000313" key="1">
    <source>
        <dbReference type="EMBL" id="KZT31731.1"/>
    </source>
</evidence>
<dbReference type="Proteomes" id="UP000076798">
    <property type="component" value="Unassembled WGS sequence"/>
</dbReference>
<dbReference type="EMBL" id="KV428478">
    <property type="protein sequence ID" value="KZT31731.1"/>
    <property type="molecule type" value="Genomic_DNA"/>
</dbReference>
<proteinExistence type="predicted"/>
<gene>
    <name evidence="1" type="ORF">SISSUDRAFT_1067517</name>
</gene>
<sequence>MWGVEEGVLENSEALEGRAMQVGWVGGTESQPCSLATTSLSNRIASFENINIHYPSLIVHPAFSLAG</sequence>
<evidence type="ECO:0000313" key="2">
    <source>
        <dbReference type="Proteomes" id="UP000076798"/>
    </source>
</evidence>
<name>A0A165X0Z0_9AGAM</name>
<accession>A0A165X0Z0</accession>